<name>A0ABR2KRZ6_9EUKA</name>
<dbReference type="Proteomes" id="UP001470230">
    <property type="component" value="Unassembled WGS sequence"/>
</dbReference>
<accession>A0ABR2KRZ6</accession>
<comment type="caution">
    <text evidence="1">The sequence shown here is derived from an EMBL/GenBank/DDBJ whole genome shotgun (WGS) entry which is preliminary data.</text>
</comment>
<dbReference type="EMBL" id="JAPFFF010000003">
    <property type="protein sequence ID" value="KAK8893177.1"/>
    <property type="molecule type" value="Genomic_DNA"/>
</dbReference>
<reference evidence="1 2" key="1">
    <citation type="submission" date="2024-04" db="EMBL/GenBank/DDBJ databases">
        <title>Tritrichomonas musculus Genome.</title>
        <authorList>
            <person name="Alves-Ferreira E."/>
            <person name="Grigg M."/>
            <person name="Lorenzi H."/>
            <person name="Galac M."/>
        </authorList>
    </citation>
    <scope>NUCLEOTIDE SEQUENCE [LARGE SCALE GENOMIC DNA]</scope>
    <source>
        <strain evidence="1 2">EAF2021</strain>
    </source>
</reference>
<sequence length="152" mass="17744">MSSRLRLPHCRKFPPRISQEDLKAQTTAVMKEKGANYHFQAQYYEATSHEVVGSKNPKFSTLQPSIKIHNDDDAWVYSFDFVFDFLQKNEMNLTLSTLNVELGKKKPARTDHFSQNDRNQYFKDLKQISNNLKHQSFSKHVNEFAKEEGISD</sequence>
<proteinExistence type="predicted"/>
<gene>
    <name evidence="1" type="ORF">M9Y10_021592</name>
</gene>
<evidence type="ECO:0000313" key="2">
    <source>
        <dbReference type="Proteomes" id="UP001470230"/>
    </source>
</evidence>
<evidence type="ECO:0000313" key="1">
    <source>
        <dbReference type="EMBL" id="KAK8893177.1"/>
    </source>
</evidence>
<keyword evidence="2" id="KW-1185">Reference proteome</keyword>
<organism evidence="1 2">
    <name type="scientific">Tritrichomonas musculus</name>
    <dbReference type="NCBI Taxonomy" id="1915356"/>
    <lineage>
        <taxon>Eukaryota</taxon>
        <taxon>Metamonada</taxon>
        <taxon>Parabasalia</taxon>
        <taxon>Tritrichomonadida</taxon>
        <taxon>Tritrichomonadidae</taxon>
        <taxon>Tritrichomonas</taxon>
    </lineage>
</organism>
<evidence type="ECO:0008006" key="3">
    <source>
        <dbReference type="Google" id="ProtNLM"/>
    </source>
</evidence>
<protein>
    <recommendedName>
        <fullName evidence="3">LisH domain-containing protein</fullName>
    </recommendedName>
</protein>